<dbReference type="Pfam" id="PF01047">
    <property type="entry name" value="MarR"/>
    <property type="match status" value="1"/>
</dbReference>
<dbReference type="InterPro" id="IPR023187">
    <property type="entry name" value="Tscrpt_reg_MarR-type_CS"/>
</dbReference>
<dbReference type="InterPro" id="IPR036388">
    <property type="entry name" value="WH-like_DNA-bd_sf"/>
</dbReference>
<gene>
    <name evidence="5" type="ORF">PghCCS26_27200</name>
</gene>
<dbReference type="InterPro" id="IPR036390">
    <property type="entry name" value="WH_DNA-bd_sf"/>
</dbReference>
<dbReference type="EMBL" id="BTCL01000008">
    <property type="protein sequence ID" value="GMK45592.1"/>
    <property type="molecule type" value="Genomic_DNA"/>
</dbReference>
<accession>A0ABQ6NN15</accession>
<keyword evidence="3" id="KW-0804">Transcription</keyword>
<dbReference type="SUPFAM" id="SSF46785">
    <property type="entry name" value="Winged helix' DNA-binding domain"/>
    <property type="match status" value="1"/>
</dbReference>
<evidence type="ECO:0000256" key="1">
    <source>
        <dbReference type="ARBA" id="ARBA00023015"/>
    </source>
</evidence>
<dbReference type="PROSITE" id="PS50995">
    <property type="entry name" value="HTH_MARR_2"/>
    <property type="match status" value="1"/>
</dbReference>
<name>A0ABQ6NN15_9BACL</name>
<proteinExistence type="predicted"/>
<dbReference type="PROSITE" id="PS01117">
    <property type="entry name" value="HTH_MARR_1"/>
    <property type="match status" value="1"/>
</dbReference>
<organism evidence="5 6">
    <name type="scientific">Paenibacillus glycanilyticus</name>
    <dbReference type="NCBI Taxonomy" id="126569"/>
    <lineage>
        <taxon>Bacteria</taxon>
        <taxon>Bacillati</taxon>
        <taxon>Bacillota</taxon>
        <taxon>Bacilli</taxon>
        <taxon>Bacillales</taxon>
        <taxon>Paenibacillaceae</taxon>
        <taxon>Paenibacillus</taxon>
    </lineage>
</organism>
<keyword evidence="2" id="KW-0238">DNA-binding</keyword>
<dbReference type="InterPro" id="IPR011991">
    <property type="entry name" value="ArsR-like_HTH"/>
</dbReference>
<keyword evidence="6" id="KW-1185">Reference proteome</keyword>
<reference evidence="5 6" key="1">
    <citation type="submission" date="2023-05" db="EMBL/GenBank/DDBJ databases">
        <title>Draft genome of Paenibacillus sp. CCS26.</title>
        <authorList>
            <person name="Akita H."/>
            <person name="Shinto Y."/>
            <person name="Kimura Z."/>
        </authorList>
    </citation>
    <scope>NUCLEOTIDE SEQUENCE [LARGE SCALE GENOMIC DNA]</scope>
    <source>
        <strain evidence="5 6">CCS26</strain>
    </source>
</reference>
<comment type="caution">
    <text evidence="5">The sequence shown here is derived from an EMBL/GenBank/DDBJ whole genome shotgun (WGS) entry which is preliminary data.</text>
</comment>
<feature type="domain" description="HTH marR-type" evidence="4">
    <location>
        <begin position="18"/>
        <end position="153"/>
    </location>
</feature>
<dbReference type="InterPro" id="IPR039422">
    <property type="entry name" value="MarR/SlyA-like"/>
</dbReference>
<dbReference type="Gene3D" id="1.10.10.10">
    <property type="entry name" value="Winged helix-like DNA-binding domain superfamily/Winged helix DNA-binding domain"/>
    <property type="match status" value="1"/>
</dbReference>
<dbReference type="CDD" id="cd00090">
    <property type="entry name" value="HTH_ARSR"/>
    <property type="match status" value="1"/>
</dbReference>
<protein>
    <recommendedName>
        <fullName evidence="4">HTH marR-type domain-containing protein</fullName>
    </recommendedName>
</protein>
<dbReference type="InterPro" id="IPR000835">
    <property type="entry name" value="HTH_MarR-typ"/>
</dbReference>
<sequence>MCVITIAGDVGMEQLPQYVDVREILQGVVRRFGLQQKGGAQGFGISVIQSHILYELHKRPNLSLNELADVLCVEASTLSRQVQQLVELELLSREPDQKDRRYVTLTLTAKGHEQQKAVAEAMEDYILSIFQYVPADKKRQVLESLQLLNEAMGQSSHCCLPPL</sequence>
<dbReference type="Proteomes" id="UP001285921">
    <property type="component" value="Unassembled WGS sequence"/>
</dbReference>
<dbReference type="SMART" id="SM00347">
    <property type="entry name" value="HTH_MARR"/>
    <property type="match status" value="1"/>
</dbReference>
<evidence type="ECO:0000256" key="2">
    <source>
        <dbReference type="ARBA" id="ARBA00023125"/>
    </source>
</evidence>
<keyword evidence="1" id="KW-0805">Transcription regulation</keyword>
<evidence type="ECO:0000313" key="6">
    <source>
        <dbReference type="Proteomes" id="UP001285921"/>
    </source>
</evidence>
<dbReference type="PANTHER" id="PTHR33164">
    <property type="entry name" value="TRANSCRIPTIONAL REGULATOR, MARR FAMILY"/>
    <property type="match status" value="1"/>
</dbReference>
<dbReference type="PANTHER" id="PTHR33164:SF43">
    <property type="entry name" value="HTH-TYPE TRANSCRIPTIONAL REPRESSOR YETL"/>
    <property type="match status" value="1"/>
</dbReference>
<evidence type="ECO:0000259" key="4">
    <source>
        <dbReference type="PROSITE" id="PS50995"/>
    </source>
</evidence>
<evidence type="ECO:0000313" key="5">
    <source>
        <dbReference type="EMBL" id="GMK45592.1"/>
    </source>
</evidence>
<evidence type="ECO:0000256" key="3">
    <source>
        <dbReference type="ARBA" id="ARBA00023163"/>
    </source>
</evidence>